<name>A0A3L6TE12_PANMI</name>
<feature type="chain" id="PRO_5018209548" evidence="3">
    <location>
        <begin position="30"/>
        <end position="251"/>
    </location>
</feature>
<dbReference type="PANTHER" id="PTHR45648:SF67">
    <property type="entry name" value="GDSL ESTERASE_LIPASE"/>
    <property type="match status" value="1"/>
</dbReference>
<feature type="compositionally biased region" description="Low complexity" evidence="2">
    <location>
        <begin position="208"/>
        <end position="238"/>
    </location>
</feature>
<evidence type="ECO:0000256" key="2">
    <source>
        <dbReference type="SAM" id="MobiDB-lite"/>
    </source>
</evidence>
<evidence type="ECO:0000256" key="1">
    <source>
        <dbReference type="ARBA" id="ARBA00022801"/>
    </source>
</evidence>
<dbReference type="InterPro" id="IPR036514">
    <property type="entry name" value="SGNH_hydro_sf"/>
</dbReference>
<evidence type="ECO:0000313" key="5">
    <source>
        <dbReference type="Proteomes" id="UP000275267"/>
    </source>
</evidence>
<reference evidence="5" key="1">
    <citation type="journal article" date="2019" name="Nat. Commun.">
        <title>The genome of broomcorn millet.</title>
        <authorList>
            <person name="Zou C."/>
            <person name="Miki D."/>
            <person name="Li D."/>
            <person name="Tang Q."/>
            <person name="Xiao L."/>
            <person name="Rajput S."/>
            <person name="Deng P."/>
            <person name="Jia W."/>
            <person name="Huang R."/>
            <person name="Zhang M."/>
            <person name="Sun Y."/>
            <person name="Hu J."/>
            <person name="Fu X."/>
            <person name="Schnable P.S."/>
            <person name="Li F."/>
            <person name="Zhang H."/>
            <person name="Feng B."/>
            <person name="Zhu X."/>
            <person name="Liu R."/>
            <person name="Schnable J.C."/>
            <person name="Zhu J.-K."/>
            <person name="Zhang H."/>
        </authorList>
    </citation>
    <scope>NUCLEOTIDE SEQUENCE [LARGE SCALE GENOMIC DNA]</scope>
</reference>
<keyword evidence="5" id="KW-1185">Reference proteome</keyword>
<protein>
    <submittedName>
        <fullName evidence="4">GDSL esterase/lipase</fullName>
    </submittedName>
</protein>
<feature type="region of interest" description="Disordered" evidence="2">
    <location>
        <begin position="158"/>
        <end position="251"/>
    </location>
</feature>
<accession>A0A3L6TE12</accession>
<dbReference type="Gene3D" id="3.40.50.1110">
    <property type="entry name" value="SGNH hydrolase"/>
    <property type="match status" value="1"/>
</dbReference>
<dbReference type="OrthoDB" id="1600564at2759"/>
<feature type="signal peptide" evidence="3">
    <location>
        <begin position="1"/>
        <end position="29"/>
    </location>
</feature>
<comment type="caution">
    <text evidence="4">The sequence shown here is derived from an EMBL/GenBank/DDBJ whole genome shotgun (WGS) entry which is preliminary data.</text>
</comment>
<feature type="compositionally biased region" description="Polar residues" evidence="2">
    <location>
        <begin position="180"/>
        <end position="190"/>
    </location>
</feature>
<evidence type="ECO:0000313" key="4">
    <source>
        <dbReference type="EMBL" id="RLN35066.1"/>
    </source>
</evidence>
<dbReference type="EMBL" id="PQIB02000002">
    <property type="protein sequence ID" value="RLN35066.1"/>
    <property type="molecule type" value="Genomic_DNA"/>
</dbReference>
<dbReference type="InterPro" id="IPR051058">
    <property type="entry name" value="GDSL_Est/Lipase"/>
</dbReference>
<keyword evidence="1" id="KW-0378">Hydrolase</keyword>
<dbReference type="GO" id="GO:0016787">
    <property type="term" value="F:hydrolase activity"/>
    <property type="evidence" value="ECO:0007669"/>
    <property type="project" value="UniProtKB-KW"/>
</dbReference>
<dbReference type="PANTHER" id="PTHR45648">
    <property type="entry name" value="GDSL LIPASE/ACYLHYDROLASE FAMILY PROTEIN (AFU_ORTHOLOGUE AFUA_4G14700)"/>
    <property type="match status" value="1"/>
</dbReference>
<gene>
    <name evidence="4" type="ORF">C2845_PM03G30580</name>
</gene>
<proteinExistence type="predicted"/>
<sequence length="251" mass="26415">MVGYRSAMAGTMLCLLVVSSSVQVTMVAAAAGAARPPAIFVFGDSTLDVGNNNYLPGPGVPRVDMPFVLRHRLPGRRCHRRFSNGYNLADYLAKSMGFPCSPPPYLSLAPSTGRLVQAVVGGGVSYASGSGGSRIWERAWRTGAWRWRARRRPGLAGWRPALASGSRPASTTPWHPCSPASPTRSPTTAASWRGPSMTRGRRVHGLTSPARAAAAGGSAPRRPACPTPRCAPTATSTRSGTRCTRASGARC</sequence>
<dbReference type="Proteomes" id="UP000275267">
    <property type="component" value="Unassembled WGS sequence"/>
</dbReference>
<keyword evidence="3" id="KW-0732">Signal</keyword>
<evidence type="ECO:0000256" key="3">
    <source>
        <dbReference type="SAM" id="SignalP"/>
    </source>
</evidence>
<organism evidence="4 5">
    <name type="scientific">Panicum miliaceum</name>
    <name type="common">Proso millet</name>
    <name type="synonym">Broomcorn millet</name>
    <dbReference type="NCBI Taxonomy" id="4540"/>
    <lineage>
        <taxon>Eukaryota</taxon>
        <taxon>Viridiplantae</taxon>
        <taxon>Streptophyta</taxon>
        <taxon>Embryophyta</taxon>
        <taxon>Tracheophyta</taxon>
        <taxon>Spermatophyta</taxon>
        <taxon>Magnoliopsida</taxon>
        <taxon>Liliopsida</taxon>
        <taxon>Poales</taxon>
        <taxon>Poaceae</taxon>
        <taxon>PACMAD clade</taxon>
        <taxon>Panicoideae</taxon>
        <taxon>Panicodae</taxon>
        <taxon>Paniceae</taxon>
        <taxon>Panicinae</taxon>
        <taxon>Panicum</taxon>
        <taxon>Panicum sect. Panicum</taxon>
    </lineage>
</organism>
<dbReference type="STRING" id="4540.A0A3L6TE12"/>
<dbReference type="AlphaFoldDB" id="A0A3L6TE12"/>